<dbReference type="PANTHER" id="PTHR43267">
    <property type="entry name" value="TRNA THREONYLCARBAMOYLADENOSINE DEHYDRATASE"/>
    <property type="match status" value="1"/>
</dbReference>
<dbReference type="InterPro" id="IPR016135">
    <property type="entry name" value="UBQ-conjugating_enzyme/RWD"/>
</dbReference>
<protein>
    <submittedName>
        <fullName evidence="2">ThiF family adenylyltransferase</fullName>
    </submittedName>
</protein>
<evidence type="ECO:0000313" key="3">
    <source>
        <dbReference type="Proteomes" id="UP001229355"/>
    </source>
</evidence>
<dbReference type="PANTHER" id="PTHR43267:SF1">
    <property type="entry name" value="TRNA THREONYLCARBAMOYLADENOSINE DEHYDRATASE"/>
    <property type="match status" value="1"/>
</dbReference>
<keyword evidence="2" id="KW-0548">Nucleotidyltransferase</keyword>
<dbReference type="Proteomes" id="UP001229355">
    <property type="component" value="Chromosome 1"/>
</dbReference>
<feature type="domain" description="THIF-type NAD/FAD binding fold" evidence="1">
    <location>
        <begin position="297"/>
        <end position="429"/>
    </location>
</feature>
<dbReference type="CDD" id="cd01483">
    <property type="entry name" value="E1_enzyme_family"/>
    <property type="match status" value="1"/>
</dbReference>
<dbReference type="SUPFAM" id="SSF54495">
    <property type="entry name" value="UBC-like"/>
    <property type="match status" value="1"/>
</dbReference>
<dbReference type="GO" id="GO:0016779">
    <property type="term" value="F:nucleotidyltransferase activity"/>
    <property type="evidence" value="ECO:0007669"/>
    <property type="project" value="UniProtKB-KW"/>
</dbReference>
<reference evidence="2 3" key="1">
    <citation type="submission" date="2023-03" db="EMBL/GenBank/DDBJ databases">
        <authorList>
            <person name="Kaur S."/>
            <person name="Espinosa-Saiz D."/>
            <person name="Velazquez E."/>
            <person name="Menendez E."/>
            <person name="diCenzo G.C."/>
        </authorList>
    </citation>
    <scope>NUCLEOTIDE SEQUENCE [LARGE SCALE GENOMIC DNA]</scope>
    <source>
        <strain evidence="2 3">LMG 24692</strain>
    </source>
</reference>
<dbReference type="Pfam" id="PF00899">
    <property type="entry name" value="ThiF"/>
    <property type="match status" value="1"/>
</dbReference>
<dbReference type="SUPFAM" id="SSF69572">
    <property type="entry name" value="Activating enzymes of the ubiquitin-like proteins"/>
    <property type="match status" value="1"/>
</dbReference>
<gene>
    <name evidence="2" type="ORF">PZN02_002051</name>
</gene>
<dbReference type="RefSeq" id="WP_280657900.1">
    <property type="nucleotide sequence ID" value="NZ_CP120373.1"/>
</dbReference>
<organism evidence="2 3">
    <name type="scientific">Sinorhizobium garamanticum</name>
    <dbReference type="NCBI Taxonomy" id="680247"/>
    <lineage>
        <taxon>Bacteria</taxon>
        <taxon>Pseudomonadati</taxon>
        <taxon>Pseudomonadota</taxon>
        <taxon>Alphaproteobacteria</taxon>
        <taxon>Hyphomicrobiales</taxon>
        <taxon>Rhizobiaceae</taxon>
        <taxon>Sinorhizobium/Ensifer group</taxon>
        <taxon>Sinorhizobium</taxon>
    </lineage>
</organism>
<evidence type="ECO:0000313" key="2">
    <source>
        <dbReference type="EMBL" id="WEX85816.1"/>
    </source>
</evidence>
<dbReference type="EMBL" id="CP120373">
    <property type="protein sequence ID" value="WEX85816.1"/>
    <property type="molecule type" value="Genomic_DNA"/>
</dbReference>
<proteinExistence type="predicted"/>
<dbReference type="Gene3D" id="3.40.50.720">
    <property type="entry name" value="NAD(P)-binding Rossmann-like Domain"/>
    <property type="match status" value="1"/>
</dbReference>
<sequence>MSWWLTNASRAKSEQVALAQLAEGSGWLSGVSWRIGDDLHLIVDFDIQHNGETFSLFMAYPSTFPDTPPMVRSRDGKRLSWHQYGAEGELCLEHRPDNWDPSITGAMMVESAYRLLSGERPTGDEDGVVRSAHQTSIGREVRGELVRFVIAGDAIESLAGLPMDVPVPITAWDRLEKPTWIASLVSVGDEGSMIWSQSAPQPSGSSMAKGFALRTTRDVERFRTDPRSFVEALPAEFPELAERLPENPFNGFVLLGGADRWTALNLFAHDDKQTVFHYKTIVEPEASGRLSADYGALVGKRIAIIGCGSVGSKIAATLARSGVRKFTLVDDDIFFQANLVRNDLDARAIGRHKVDALTVRIKDIVANAEVDCRRVALGQQESAGTTESVMEELAQADLLIDATADPRAFNLVAAVARRHRKPMVWCEVFAGGIGGVVARMRPDLDPIPTLARSQIRAWCDGHGVPWAAGTNDADYGVQSSDGSPLVADDADVSVIAGHASRLALDILTREQSIFPSSAYAIGLAAEWIFQAPFDTWPIDLRPEGEWGESQEAASVEDLKDLLTTLFPEAAA</sequence>
<accession>A0ABY8D4N2</accession>
<evidence type="ECO:0000259" key="1">
    <source>
        <dbReference type="Pfam" id="PF00899"/>
    </source>
</evidence>
<keyword evidence="3" id="KW-1185">Reference proteome</keyword>
<dbReference type="InterPro" id="IPR045886">
    <property type="entry name" value="ThiF/MoeB/HesA"/>
</dbReference>
<name>A0ABY8D4N2_9HYPH</name>
<keyword evidence="2" id="KW-0808">Transferase</keyword>
<dbReference type="InterPro" id="IPR000594">
    <property type="entry name" value="ThiF_NAD_FAD-bd"/>
</dbReference>
<dbReference type="InterPro" id="IPR035985">
    <property type="entry name" value="Ubiquitin-activating_enz"/>
</dbReference>